<dbReference type="OrthoDB" id="7984422at2"/>
<dbReference type="InterPro" id="IPR010982">
    <property type="entry name" value="Lambda_DNA-bd_dom_sf"/>
</dbReference>
<protein>
    <submittedName>
        <fullName evidence="1">Uncharacterized protein</fullName>
    </submittedName>
</protein>
<dbReference type="RefSeq" id="WP_137410372.1">
    <property type="nucleotide sequence ID" value="NZ_CP109968.1"/>
</dbReference>
<accession>A0A4Z1R685</accession>
<dbReference type="Gene3D" id="2.10.109.10">
    <property type="entry name" value="Umud Fragment, subunit A"/>
    <property type="match status" value="1"/>
</dbReference>
<dbReference type="InterPro" id="IPR036286">
    <property type="entry name" value="LexA/Signal_pep-like_sf"/>
</dbReference>
<reference evidence="1" key="1">
    <citation type="submission" date="2022-10" db="EMBL/GenBank/DDBJ databases">
        <title>Complete genome sequence of Agrobacterium salinitolerans CFBP5507.</title>
        <authorList>
            <person name="Tchabashvili S."/>
            <person name="Yen H.-C."/>
            <person name="Haryono M."/>
            <person name="Lin Y.-C."/>
            <person name="Lai E.-M."/>
            <person name="Kuo C.-H."/>
        </authorList>
    </citation>
    <scope>NUCLEOTIDE SEQUENCE</scope>
    <source>
        <strain evidence="1">CFBP5507</strain>
    </source>
</reference>
<dbReference type="GO" id="GO:0003677">
    <property type="term" value="F:DNA binding"/>
    <property type="evidence" value="ECO:0007669"/>
    <property type="project" value="InterPro"/>
</dbReference>
<dbReference type="AlphaFoldDB" id="A0A4Z1R685"/>
<evidence type="ECO:0000313" key="2">
    <source>
        <dbReference type="Proteomes" id="UP000298735"/>
    </source>
</evidence>
<dbReference type="SUPFAM" id="SSF47413">
    <property type="entry name" value="lambda repressor-like DNA-binding domains"/>
    <property type="match status" value="1"/>
</dbReference>
<gene>
    <name evidence="1" type="ORF">CFBP5507_06225</name>
</gene>
<dbReference type="SUPFAM" id="SSF51306">
    <property type="entry name" value="LexA/Signal peptidase"/>
    <property type="match status" value="1"/>
</dbReference>
<dbReference type="KEGG" id="asal:CFBP5507_06225"/>
<proteinExistence type="predicted"/>
<name>A0A4Z1R685_9HYPH</name>
<evidence type="ECO:0000313" key="1">
    <source>
        <dbReference type="EMBL" id="UYZ08596.1"/>
    </source>
</evidence>
<sequence length="211" mass="22551">MSEILRSRVNERIQALGINPFEAERRAKLKRGYVNDLLIGKKDTMREKALPALAAALECDVGYLIGAQQTPTLAPAEWAGSMKLSGIAEAGAWREANSTDIPEESLPISPDPRYPPEKQRVFLVRGDHAAGLRISGGSIVFTVADGGYREGDVVVAKRNGVSGTSEISVRVVSGGALSTRPARGDANSYPLIDGEIIGRVVRAIVLFGEPN</sequence>
<dbReference type="EMBL" id="CP109968">
    <property type="protein sequence ID" value="UYZ08596.1"/>
    <property type="molecule type" value="Genomic_DNA"/>
</dbReference>
<organism evidence="1 2">
    <name type="scientific">Agrobacterium salinitolerans</name>
    <dbReference type="NCBI Taxonomy" id="1183413"/>
    <lineage>
        <taxon>Bacteria</taxon>
        <taxon>Pseudomonadati</taxon>
        <taxon>Pseudomonadota</taxon>
        <taxon>Alphaproteobacteria</taxon>
        <taxon>Hyphomicrobiales</taxon>
        <taxon>Rhizobiaceae</taxon>
        <taxon>Rhizobium/Agrobacterium group</taxon>
        <taxon>Agrobacterium</taxon>
    </lineage>
</organism>
<dbReference type="Proteomes" id="UP000298735">
    <property type="component" value="Chromosome Circular"/>
</dbReference>